<evidence type="ECO:0000313" key="3">
    <source>
        <dbReference type="Proteomes" id="UP000053890"/>
    </source>
</evidence>
<proteinExistence type="predicted"/>
<dbReference type="RefSeq" id="XP_018274093.1">
    <property type="nucleotide sequence ID" value="XM_018418794.1"/>
</dbReference>
<dbReference type="Proteomes" id="UP000053890">
    <property type="component" value="Unassembled WGS sequence"/>
</dbReference>
<evidence type="ECO:0000256" key="1">
    <source>
        <dbReference type="SAM" id="MobiDB-lite"/>
    </source>
</evidence>
<feature type="region of interest" description="Disordered" evidence="1">
    <location>
        <begin position="30"/>
        <end position="130"/>
    </location>
</feature>
<evidence type="ECO:0000313" key="2">
    <source>
        <dbReference type="EMBL" id="KPV78044.1"/>
    </source>
</evidence>
<accession>A0A194SBT0</accession>
<dbReference type="EMBL" id="KQ474073">
    <property type="protein sequence ID" value="KPV78044.1"/>
    <property type="molecule type" value="Genomic_DNA"/>
</dbReference>
<name>A0A194SBT0_RHOGW</name>
<organism evidence="2 3">
    <name type="scientific">Rhodotorula graminis (strain WP1)</name>
    <dbReference type="NCBI Taxonomy" id="578459"/>
    <lineage>
        <taxon>Eukaryota</taxon>
        <taxon>Fungi</taxon>
        <taxon>Dikarya</taxon>
        <taxon>Basidiomycota</taxon>
        <taxon>Pucciniomycotina</taxon>
        <taxon>Microbotryomycetes</taxon>
        <taxon>Sporidiobolales</taxon>
        <taxon>Sporidiobolaceae</taxon>
        <taxon>Rhodotorula</taxon>
    </lineage>
</organism>
<feature type="compositionally biased region" description="Low complexity" evidence="1">
    <location>
        <begin position="31"/>
        <end position="43"/>
    </location>
</feature>
<sequence>MVRGMAAGVGRRQRRRGPCTRVNLLKCDRVLPSPTSRRSSSRAPRAHLLRPTPELDRPAPAALGRQRRERAADALGACGDLPERDAPARRRAQRKGRIAHPRSSTRCGLPPIRGTASPPQQGACRTPVPAAPLPVPLDQAHLWSSTIEAASPRASLLEPMT</sequence>
<reference evidence="2 3" key="1">
    <citation type="journal article" date="2015" name="Front. Microbiol.">
        <title>Genome sequence of the plant growth promoting endophytic yeast Rhodotorula graminis WP1.</title>
        <authorList>
            <person name="Firrincieli A."/>
            <person name="Otillar R."/>
            <person name="Salamov A."/>
            <person name="Schmutz J."/>
            <person name="Khan Z."/>
            <person name="Redman R.S."/>
            <person name="Fleck N.D."/>
            <person name="Lindquist E."/>
            <person name="Grigoriev I.V."/>
            <person name="Doty S.L."/>
        </authorList>
    </citation>
    <scope>NUCLEOTIDE SEQUENCE [LARGE SCALE GENOMIC DNA]</scope>
    <source>
        <strain evidence="2 3">WP1</strain>
    </source>
</reference>
<keyword evidence="3" id="KW-1185">Reference proteome</keyword>
<protein>
    <submittedName>
        <fullName evidence="2">Uncharacterized protein</fullName>
    </submittedName>
</protein>
<gene>
    <name evidence="2" type="ORF">RHOBADRAFT_65850</name>
</gene>
<dbReference type="AlphaFoldDB" id="A0A194SBT0"/>
<dbReference type="GeneID" id="28979241"/>
<feature type="compositionally biased region" description="Basic residues" evidence="1">
    <location>
        <begin position="89"/>
        <end position="100"/>
    </location>
</feature>